<name>A0A9E8ZBN3_9CYAN</name>
<gene>
    <name evidence="3" type="ORF">OXH18_23925</name>
</gene>
<dbReference type="SUPFAM" id="SSF48613">
    <property type="entry name" value="Heme oxygenase-like"/>
    <property type="match status" value="1"/>
</dbReference>
<dbReference type="Pfam" id="PF03070">
    <property type="entry name" value="TENA_THI-4"/>
    <property type="match status" value="1"/>
</dbReference>
<keyword evidence="4" id="KW-1185">Reference proteome</keyword>
<evidence type="ECO:0000313" key="3">
    <source>
        <dbReference type="EMBL" id="WAL60178.1"/>
    </source>
</evidence>
<evidence type="ECO:0000313" key="4">
    <source>
        <dbReference type="Proteomes" id="UP001163152"/>
    </source>
</evidence>
<organism evidence="3 4">
    <name type="scientific">Thermocoleostomius sinensis A174</name>
    <dbReference type="NCBI Taxonomy" id="2016057"/>
    <lineage>
        <taxon>Bacteria</taxon>
        <taxon>Bacillati</taxon>
        <taxon>Cyanobacteriota</taxon>
        <taxon>Cyanophyceae</taxon>
        <taxon>Oculatellales</taxon>
        <taxon>Oculatellaceae</taxon>
        <taxon>Thermocoleostomius</taxon>
    </lineage>
</organism>
<dbReference type="CDD" id="cd19368">
    <property type="entry name" value="TenA_C_AtTH2-like"/>
    <property type="match status" value="1"/>
</dbReference>
<dbReference type="RefSeq" id="WP_268610034.1">
    <property type="nucleotide sequence ID" value="NZ_CP113797.1"/>
</dbReference>
<comment type="pathway">
    <text evidence="1">Cofactor biosynthesis; thiamine diphosphate biosynthesis.</text>
</comment>
<dbReference type="InterPro" id="IPR004305">
    <property type="entry name" value="Thiaminase-2/PQQC"/>
</dbReference>
<dbReference type="KEGG" id="tsin:OXH18_23925"/>
<evidence type="ECO:0000256" key="1">
    <source>
        <dbReference type="ARBA" id="ARBA00004948"/>
    </source>
</evidence>
<sequence>MSIAESLWQANQDLAIACLENPFVQGLATGSLPQYKFAYYVGQDAFFLEAFARAYSIAAAKAPDWQGFGTFHALASGVLQELQLHQSYASNWAVDWQSVEPGTATRRYTDFLLATAWSQDVGTTTAAMLPCMKLYAFLGQRLAQNGIPEHCYADWIRTYSSDEFAPLTVQLAELADRYATLTDLVRSTYRYAMRCELDFFQAAWQKEPSD</sequence>
<dbReference type="PANTHER" id="PTHR43198:SF2">
    <property type="entry name" value="SI:CH1073-67J19.1-RELATED"/>
    <property type="match status" value="1"/>
</dbReference>
<protein>
    <submittedName>
        <fullName evidence="3">TenA family protein</fullName>
    </submittedName>
</protein>
<dbReference type="EMBL" id="CP113797">
    <property type="protein sequence ID" value="WAL60178.1"/>
    <property type="molecule type" value="Genomic_DNA"/>
</dbReference>
<reference evidence="3" key="1">
    <citation type="submission" date="2022-12" db="EMBL/GenBank/DDBJ databases">
        <title>Polyphasic identification of a Novel Hot-Spring Cyanobacterium Ocullathermofonsia sinensis gen nov. sp. nov. and Genomic Insights on its Adaptations to the Thermal Habitat.</title>
        <authorList>
            <person name="Daroch M."/>
            <person name="Tang J."/>
            <person name="Jiang Y."/>
        </authorList>
    </citation>
    <scope>NUCLEOTIDE SEQUENCE</scope>
    <source>
        <strain evidence="3">PKUAC-SCTA174</strain>
    </source>
</reference>
<dbReference type="Gene3D" id="1.20.910.10">
    <property type="entry name" value="Heme oxygenase-like"/>
    <property type="match status" value="1"/>
</dbReference>
<dbReference type="AlphaFoldDB" id="A0A9E8ZBN3"/>
<dbReference type="PANTHER" id="PTHR43198">
    <property type="entry name" value="BIFUNCTIONAL TH2 PROTEIN"/>
    <property type="match status" value="1"/>
</dbReference>
<evidence type="ECO:0000259" key="2">
    <source>
        <dbReference type="Pfam" id="PF03070"/>
    </source>
</evidence>
<dbReference type="InterPro" id="IPR016084">
    <property type="entry name" value="Haem_Oase-like_multi-hlx"/>
</dbReference>
<proteinExistence type="predicted"/>
<accession>A0A9E8ZBN3</accession>
<feature type="domain" description="Thiaminase-2/PQQC" evidence="2">
    <location>
        <begin position="19"/>
        <end position="202"/>
    </location>
</feature>
<dbReference type="Proteomes" id="UP001163152">
    <property type="component" value="Chromosome"/>
</dbReference>
<dbReference type="InterPro" id="IPR050967">
    <property type="entry name" value="Thiamine_Salvage_TenA"/>
</dbReference>
<dbReference type="GO" id="GO:0005829">
    <property type="term" value="C:cytosol"/>
    <property type="evidence" value="ECO:0007669"/>
    <property type="project" value="TreeGrafter"/>
</dbReference>